<evidence type="ECO:0000256" key="1">
    <source>
        <dbReference type="SAM" id="Phobius"/>
    </source>
</evidence>
<name>A0A927GEY0_9BACT</name>
<keyword evidence="3" id="KW-1185">Reference proteome</keyword>
<keyword evidence="1" id="KW-1133">Transmembrane helix</keyword>
<feature type="transmembrane region" description="Helical" evidence="1">
    <location>
        <begin position="103"/>
        <end position="123"/>
    </location>
</feature>
<organism evidence="2 3">
    <name type="scientific">Spirosoma validum</name>
    <dbReference type="NCBI Taxonomy" id="2771355"/>
    <lineage>
        <taxon>Bacteria</taxon>
        <taxon>Pseudomonadati</taxon>
        <taxon>Bacteroidota</taxon>
        <taxon>Cytophagia</taxon>
        <taxon>Cytophagales</taxon>
        <taxon>Cytophagaceae</taxon>
        <taxon>Spirosoma</taxon>
    </lineage>
</organism>
<dbReference type="RefSeq" id="WP_191040769.1">
    <property type="nucleotide sequence ID" value="NZ_JACXAA010000007.1"/>
</dbReference>
<evidence type="ECO:0008006" key="4">
    <source>
        <dbReference type="Google" id="ProtNLM"/>
    </source>
</evidence>
<evidence type="ECO:0000313" key="2">
    <source>
        <dbReference type="EMBL" id="MBD2755153.1"/>
    </source>
</evidence>
<sequence length="131" mass="14507">MRFIYLLILLIVSLVLYLSWMPDPHLGKAGFVPDWLASWGDMEEFRDIRTGVPLILLGYCAGLLPIVGPSQNIARWLATWLLLTALVTLAEVGQLLLPERAFSWADIGWGAMGALLGLTLAAITKDVRFKV</sequence>
<evidence type="ECO:0000313" key="3">
    <source>
        <dbReference type="Proteomes" id="UP000653797"/>
    </source>
</evidence>
<dbReference type="AlphaFoldDB" id="A0A927GEY0"/>
<dbReference type="EMBL" id="JACXAA010000007">
    <property type="protein sequence ID" value="MBD2755153.1"/>
    <property type="molecule type" value="Genomic_DNA"/>
</dbReference>
<feature type="transmembrane region" description="Helical" evidence="1">
    <location>
        <begin position="79"/>
        <end position="97"/>
    </location>
</feature>
<accession>A0A927GEY0</accession>
<comment type="caution">
    <text evidence="2">The sequence shown here is derived from an EMBL/GenBank/DDBJ whole genome shotgun (WGS) entry which is preliminary data.</text>
</comment>
<dbReference type="Proteomes" id="UP000653797">
    <property type="component" value="Unassembled WGS sequence"/>
</dbReference>
<keyword evidence="1" id="KW-0472">Membrane</keyword>
<proteinExistence type="predicted"/>
<keyword evidence="1" id="KW-0812">Transmembrane</keyword>
<reference evidence="2" key="1">
    <citation type="submission" date="2020-09" db="EMBL/GenBank/DDBJ databases">
        <authorList>
            <person name="Kim M.K."/>
        </authorList>
    </citation>
    <scope>NUCLEOTIDE SEQUENCE</scope>
    <source>
        <strain evidence="2">BT704</strain>
    </source>
</reference>
<gene>
    <name evidence="2" type="ORF">IC230_19790</name>
</gene>
<protein>
    <recommendedName>
        <fullName evidence="4">VanZ family protein</fullName>
    </recommendedName>
</protein>
<feature type="transmembrane region" description="Helical" evidence="1">
    <location>
        <begin position="48"/>
        <end position="67"/>
    </location>
</feature>